<dbReference type="InterPro" id="IPR006224">
    <property type="entry name" value="PsdUridine_synth_RluA-like_CS"/>
</dbReference>
<dbReference type="Pfam" id="PF00849">
    <property type="entry name" value="PseudoU_synth_2"/>
    <property type="match status" value="1"/>
</dbReference>
<comment type="similarity">
    <text evidence="2 7">Belongs to the pseudouridine synthase RluA family.</text>
</comment>
<dbReference type="CDD" id="cd02869">
    <property type="entry name" value="PseudoU_synth_RluA_like"/>
    <property type="match status" value="1"/>
</dbReference>
<evidence type="ECO:0000259" key="8">
    <source>
        <dbReference type="SMART" id="SM00363"/>
    </source>
</evidence>
<evidence type="ECO:0000256" key="5">
    <source>
        <dbReference type="PIRSR" id="PIRSR606225-1"/>
    </source>
</evidence>
<dbReference type="PROSITE" id="PS50889">
    <property type="entry name" value="S4"/>
    <property type="match status" value="1"/>
</dbReference>
<evidence type="ECO:0000256" key="7">
    <source>
        <dbReference type="RuleBase" id="RU362028"/>
    </source>
</evidence>
<dbReference type="InterPro" id="IPR050188">
    <property type="entry name" value="RluA_PseudoU_synthase"/>
</dbReference>
<dbReference type="InterPro" id="IPR020103">
    <property type="entry name" value="PsdUridine_synth_cat_dom_sf"/>
</dbReference>
<dbReference type="eggNOG" id="COG0564">
    <property type="taxonomic scope" value="Bacteria"/>
</dbReference>
<gene>
    <name evidence="9" type="ordered locus">Clocel_1766</name>
</gene>
<dbReference type="SUPFAM" id="SSF55120">
    <property type="entry name" value="Pseudouridine synthase"/>
    <property type="match status" value="1"/>
</dbReference>
<dbReference type="InterPro" id="IPR006225">
    <property type="entry name" value="PsdUridine_synth_RluC/D"/>
</dbReference>
<dbReference type="PANTHER" id="PTHR21600:SF44">
    <property type="entry name" value="RIBOSOMAL LARGE SUBUNIT PSEUDOURIDINE SYNTHASE D"/>
    <property type="match status" value="1"/>
</dbReference>
<dbReference type="OrthoDB" id="9807829at2"/>
<dbReference type="Gene3D" id="3.30.2350.10">
    <property type="entry name" value="Pseudouridine synthase"/>
    <property type="match status" value="1"/>
</dbReference>
<dbReference type="RefSeq" id="WP_010077277.1">
    <property type="nucleotide sequence ID" value="NC_014393.1"/>
</dbReference>
<evidence type="ECO:0000313" key="10">
    <source>
        <dbReference type="Proteomes" id="UP000002730"/>
    </source>
</evidence>
<reference evidence="9 10" key="1">
    <citation type="submission" date="2010-08" db="EMBL/GenBank/DDBJ databases">
        <title>Complete sequence of Clostridium cellulovorans 743B.</title>
        <authorList>
            <consortium name="US DOE Joint Genome Institute"/>
            <person name="Lucas S."/>
            <person name="Copeland A."/>
            <person name="Lapidus A."/>
            <person name="Cheng J.-F."/>
            <person name="Bruce D."/>
            <person name="Goodwin L."/>
            <person name="Pitluck S."/>
            <person name="Chertkov O."/>
            <person name="Detter J.C."/>
            <person name="Han C."/>
            <person name="Tapia R."/>
            <person name="Land M."/>
            <person name="Hauser L."/>
            <person name="Chang Y.-J."/>
            <person name="Jeffries C."/>
            <person name="Kyrpides N."/>
            <person name="Ivanova N."/>
            <person name="Mikhailova N."/>
            <person name="Hemme C.L."/>
            <person name="Woyke T."/>
        </authorList>
    </citation>
    <scope>NUCLEOTIDE SEQUENCE [LARGE SCALE GENOMIC DNA]</scope>
    <source>
        <strain evidence="10">ATCC 35296 / DSM 3052 / OCM 3 / 743B</strain>
    </source>
</reference>
<dbReference type="STRING" id="573061.Clocel_1766"/>
<feature type="domain" description="RNA-binding S4" evidence="8">
    <location>
        <begin position="14"/>
        <end position="78"/>
    </location>
</feature>
<dbReference type="GO" id="GO:0120159">
    <property type="term" value="F:rRNA pseudouridine synthase activity"/>
    <property type="evidence" value="ECO:0007669"/>
    <property type="project" value="UniProtKB-ARBA"/>
</dbReference>
<keyword evidence="4 7" id="KW-0413">Isomerase</keyword>
<dbReference type="EC" id="5.4.99.-" evidence="7"/>
<dbReference type="KEGG" id="ccb:Clocel_1766"/>
<dbReference type="GO" id="GO:0003723">
    <property type="term" value="F:RNA binding"/>
    <property type="evidence" value="ECO:0007669"/>
    <property type="project" value="UniProtKB-KW"/>
</dbReference>
<evidence type="ECO:0000256" key="4">
    <source>
        <dbReference type="ARBA" id="ARBA00023235"/>
    </source>
</evidence>
<evidence type="ECO:0000256" key="2">
    <source>
        <dbReference type="ARBA" id="ARBA00010876"/>
    </source>
</evidence>
<evidence type="ECO:0000256" key="1">
    <source>
        <dbReference type="ARBA" id="ARBA00000073"/>
    </source>
</evidence>
<dbReference type="HOGENOM" id="CLU_016902_4_4_9"/>
<dbReference type="GO" id="GO:0000455">
    <property type="term" value="P:enzyme-directed rRNA pseudouridine synthesis"/>
    <property type="evidence" value="ECO:0007669"/>
    <property type="project" value="TreeGrafter"/>
</dbReference>
<dbReference type="SMART" id="SM00363">
    <property type="entry name" value="S4"/>
    <property type="match status" value="1"/>
</dbReference>
<comment type="catalytic activity">
    <reaction evidence="1 7">
        <text>a uridine in RNA = a pseudouridine in RNA</text>
        <dbReference type="Rhea" id="RHEA:48348"/>
        <dbReference type="Rhea" id="RHEA-COMP:12068"/>
        <dbReference type="Rhea" id="RHEA-COMP:12069"/>
        <dbReference type="ChEBI" id="CHEBI:65314"/>
        <dbReference type="ChEBI" id="CHEBI:65315"/>
    </reaction>
</comment>
<dbReference type="InterPro" id="IPR002942">
    <property type="entry name" value="S4_RNA-bd"/>
</dbReference>
<organism evidence="9 10">
    <name type="scientific">Clostridium cellulovorans (strain ATCC 35296 / DSM 3052 / OCM 3 / 743B)</name>
    <dbReference type="NCBI Taxonomy" id="573061"/>
    <lineage>
        <taxon>Bacteria</taxon>
        <taxon>Bacillati</taxon>
        <taxon>Bacillota</taxon>
        <taxon>Clostridia</taxon>
        <taxon>Eubacteriales</taxon>
        <taxon>Clostridiaceae</taxon>
        <taxon>Clostridium</taxon>
    </lineage>
</organism>
<accession>D9SKL5</accession>
<dbReference type="AlphaFoldDB" id="D9SKL5"/>
<proteinExistence type="inferred from homology"/>
<comment type="function">
    <text evidence="7">Responsible for synthesis of pseudouridine from uracil.</text>
</comment>
<dbReference type="InterPro" id="IPR036986">
    <property type="entry name" value="S4_RNA-bd_sf"/>
</dbReference>
<dbReference type="InterPro" id="IPR006145">
    <property type="entry name" value="PsdUridine_synth_RsuA/RluA"/>
</dbReference>
<dbReference type="Gene3D" id="3.10.290.10">
    <property type="entry name" value="RNA-binding S4 domain"/>
    <property type="match status" value="1"/>
</dbReference>
<dbReference type="FunFam" id="3.30.2350.10:FF:000006">
    <property type="entry name" value="Pseudouridine synthase"/>
    <property type="match status" value="1"/>
</dbReference>
<dbReference type="CDD" id="cd00165">
    <property type="entry name" value="S4"/>
    <property type="match status" value="1"/>
</dbReference>
<evidence type="ECO:0000256" key="6">
    <source>
        <dbReference type="PROSITE-ProRule" id="PRU00182"/>
    </source>
</evidence>
<sequence>MEEIIIIFNELSSKRIDKFLAEQLDGYSRSFIQNIIDGNNVLVNGKPCKSNLKLKMQDEITVIIPEPQEMNVVPENISLNILYEDEDLIVINKPQGMVVHPASGVYNNTLVNALLYHCKDLSGINGKLRPGIVHRIDKDTSGVIVVAKNDKSHNFLAAQLKEHSMKREYIALVEGIIKEEEGTINQPLARDPKERIKIAVVKGGREAITHYKVIERFKENTLVRCILETGRTHQIRVHMNYKKHPLVGDPVYGYKKQRFSLNGQLLHAQKLGFIHPTTMKYMEFSTNIPQEFLKVLKVLKKELHGTEKNDIIY</sequence>
<dbReference type="NCBIfam" id="TIGR00005">
    <property type="entry name" value="rluA_subfam"/>
    <property type="match status" value="1"/>
</dbReference>
<dbReference type="PROSITE" id="PS01129">
    <property type="entry name" value="PSI_RLU"/>
    <property type="match status" value="1"/>
</dbReference>
<dbReference type="SUPFAM" id="SSF55174">
    <property type="entry name" value="Alpha-L RNA-binding motif"/>
    <property type="match status" value="1"/>
</dbReference>
<keyword evidence="3 6" id="KW-0694">RNA-binding</keyword>
<dbReference type="Pfam" id="PF01479">
    <property type="entry name" value="S4"/>
    <property type="match status" value="1"/>
</dbReference>
<dbReference type="PANTHER" id="PTHR21600">
    <property type="entry name" value="MITOCHONDRIAL RNA PSEUDOURIDINE SYNTHASE"/>
    <property type="match status" value="1"/>
</dbReference>
<dbReference type="Proteomes" id="UP000002730">
    <property type="component" value="Chromosome"/>
</dbReference>
<evidence type="ECO:0000313" key="9">
    <source>
        <dbReference type="EMBL" id="ADL51510.1"/>
    </source>
</evidence>
<protein>
    <recommendedName>
        <fullName evidence="7">Pseudouridine synthase</fullName>
        <ecNumber evidence="7">5.4.99.-</ecNumber>
    </recommendedName>
</protein>
<keyword evidence="10" id="KW-1185">Reference proteome</keyword>
<feature type="active site" evidence="5">
    <location>
        <position position="137"/>
    </location>
</feature>
<evidence type="ECO:0000256" key="3">
    <source>
        <dbReference type="ARBA" id="ARBA00022884"/>
    </source>
</evidence>
<dbReference type="EMBL" id="CP002160">
    <property type="protein sequence ID" value="ADL51510.1"/>
    <property type="molecule type" value="Genomic_DNA"/>
</dbReference>
<name>D9SKL5_CLOC7</name>